<reference evidence="2 3" key="1">
    <citation type="submission" date="2020-11" db="EMBL/GenBank/DDBJ databases">
        <title>Kefir isolates.</title>
        <authorList>
            <person name="Marcisauskas S."/>
            <person name="Kim Y."/>
            <person name="Blasche S."/>
        </authorList>
    </citation>
    <scope>NUCLEOTIDE SEQUENCE [LARGE SCALE GENOMIC DNA]</scope>
    <source>
        <strain evidence="2 3">KR</strain>
    </source>
</reference>
<evidence type="ECO:0000313" key="2">
    <source>
        <dbReference type="EMBL" id="KAG0667189.1"/>
    </source>
</evidence>
<dbReference type="AlphaFoldDB" id="A0A9P6WAD3"/>
<feature type="compositionally biased region" description="Polar residues" evidence="1">
    <location>
        <begin position="1"/>
        <end position="19"/>
    </location>
</feature>
<feature type="region of interest" description="Disordered" evidence="1">
    <location>
        <begin position="1"/>
        <end position="35"/>
    </location>
</feature>
<dbReference type="EMBL" id="PUHQ01000002">
    <property type="protein sequence ID" value="KAG0667189.1"/>
    <property type="molecule type" value="Genomic_DNA"/>
</dbReference>
<organism evidence="2 3">
    <name type="scientific">Rhodotorula mucilaginosa</name>
    <name type="common">Yeast</name>
    <name type="synonym">Rhodotorula rubra</name>
    <dbReference type="NCBI Taxonomy" id="5537"/>
    <lineage>
        <taxon>Eukaryota</taxon>
        <taxon>Fungi</taxon>
        <taxon>Dikarya</taxon>
        <taxon>Basidiomycota</taxon>
        <taxon>Pucciniomycotina</taxon>
        <taxon>Microbotryomycetes</taxon>
        <taxon>Sporidiobolales</taxon>
        <taxon>Sporidiobolaceae</taxon>
        <taxon>Rhodotorula</taxon>
    </lineage>
</organism>
<evidence type="ECO:0000256" key="1">
    <source>
        <dbReference type="SAM" id="MobiDB-lite"/>
    </source>
</evidence>
<evidence type="ECO:0000313" key="3">
    <source>
        <dbReference type="Proteomes" id="UP000777482"/>
    </source>
</evidence>
<dbReference type="Proteomes" id="UP000777482">
    <property type="component" value="Unassembled WGS sequence"/>
</dbReference>
<proteinExistence type="predicted"/>
<name>A0A9P6WAD3_RHOMI</name>
<gene>
    <name evidence="2" type="ORF">C6P46_002601</name>
</gene>
<comment type="caution">
    <text evidence="2">The sequence shown here is derived from an EMBL/GenBank/DDBJ whole genome shotgun (WGS) entry which is preliminary data.</text>
</comment>
<keyword evidence="3" id="KW-1185">Reference proteome</keyword>
<accession>A0A9P6WAD3</accession>
<sequence length="64" mass="6763">MWHANTTQSGTTPVVTVAQTRREAHPRGPPRASTIPLAVPFSAARTPQEPLAAPASLEVPLAPR</sequence>
<protein>
    <submittedName>
        <fullName evidence="2">Uncharacterized protein</fullName>
    </submittedName>
</protein>